<keyword evidence="3" id="KW-1185">Reference proteome</keyword>
<evidence type="ECO:0000313" key="3">
    <source>
        <dbReference type="Proteomes" id="UP000447434"/>
    </source>
</evidence>
<dbReference type="EMBL" id="WOCE01000017">
    <property type="protein sequence ID" value="KAE9596286.1"/>
    <property type="molecule type" value="Genomic_DNA"/>
</dbReference>
<proteinExistence type="predicted"/>
<reference evidence="3" key="1">
    <citation type="journal article" date="2020" name="Nat. Commun.">
        <title>Genome sequence of the cluster root forming white lupin.</title>
        <authorList>
            <person name="Hufnagel B."/>
            <person name="Marques A."/>
            <person name="Soriano A."/>
            <person name="Marques L."/>
            <person name="Divol F."/>
            <person name="Doumas P."/>
            <person name="Sallet E."/>
            <person name="Mancinotti D."/>
            <person name="Carrere S."/>
            <person name="Marande W."/>
            <person name="Arribat S."/>
            <person name="Keller J."/>
            <person name="Huneau C."/>
            <person name="Blein T."/>
            <person name="Aime D."/>
            <person name="Laguerre M."/>
            <person name="Taylor J."/>
            <person name="Schubert V."/>
            <person name="Nelson M."/>
            <person name="Geu-Flores F."/>
            <person name="Crespi M."/>
            <person name="Gallardo-Guerrero K."/>
            <person name="Delaux P.-M."/>
            <person name="Salse J."/>
            <person name="Berges H."/>
            <person name="Guyot R."/>
            <person name="Gouzy J."/>
            <person name="Peret B."/>
        </authorList>
    </citation>
    <scope>NUCLEOTIDE SEQUENCE [LARGE SCALE GENOMIC DNA]</scope>
    <source>
        <strain evidence="3">cv. Amiga</strain>
    </source>
</reference>
<name>A0A6A4NRE5_LUPAL</name>
<dbReference type="Proteomes" id="UP000447434">
    <property type="component" value="Chromosome 17"/>
</dbReference>
<evidence type="ECO:0000256" key="1">
    <source>
        <dbReference type="SAM" id="Phobius"/>
    </source>
</evidence>
<dbReference type="AlphaFoldDB" id="A0A6A4NRE5"/>
<comment type="caution">
    <text evidence="2">The sequence shown here is derived from an EMBL/GenBank/DDBJ whole genome shotgun (WGS) entry which is preliminary data.</text>
</comment>
<feature type="transmembrane region" description="Helical" evidence="1">
    <location>
        <begin position="35"/>
        <end position="54"/>
    </location>
</feature>
<evidence type="ECO:0000313" key="2">
    <source>
        <dbReference type="EMBL" id="KAE9596286.1"/>
    </source>
</evidence>
<keyword evidence="1" id="KW-0812">Transmembrane</keyword>
<organism evidence="2 3">
    <name type="scientific">Lupinus albus</name>
    <name type="common">White lupine</name>
    <name type="synonym">Lupinus termis</name>
    <dbReference type="NCBI Taxonomy" id="3870"/>
    <lineage>
        <taxon>Eukaryota</taxon>
        <taxon>Viridiplantae</taxon>
        <taxon>Streptophyta</taxon>
        <taxon>Embryophyta</taxon>
        <taxon>Tracheophyta</taxon>
        <taxon>Spermatophyta</taxon>
        <taxon>Magnoliopsida</taxon>
        <taxon>eudicotyledons</taxon>
        <taxon>Gunneridae</taxon>
        <taxon>Pentapetalae</taxon>
        <taxon>rosids</taxon>
        <taxon>fabids</taxon>
        <taxon>Fabales</taxon>
        <taxon>Fabaceae</taxon>
        <taxon>Papilionoideae</taxon>
        <taxon>50 kb inversion clade</taxon>
        <taxon>genistoids sensu lato</taxon>
        <taxon>core genistoids</taxon>
        <taxon>Genisteae</taxon>
        <taxon>Lupinus</taxon>
    </lineage>
</organism>
<sequence>MAFVDSCALGHGIFNLKSLSLCPYVSGTTNIQKAFLFWAACIWWTLGPLASFTVREAPLPHRK</sequence>
<keyword evidence="1" id="KW-1133">Transmembrane helix</keyword>
<protein>
    <submittedName>
        <fullName evidence="2">Uncharacterized protein</fullName>
    </submittedName>
</protein>
<keyword evidence="1" id="KW-0472">Membrane</keyword>
<gene>
    <name evidence="2" type="ORF">Lalb_Chr17g0347701</name>
</gene>
<accession>A0A6A4NRE5</accession>